<feature type="transmembrane region" description="Helical" evidence="6">
    <location>
        <begin position="392"/>
        <end position="415"/>
    </location>
</feature>
<comment type="caution">
    <text evidence="8">The sequence shown here is derived from an EMBL/GenBank/DDBJ whole genome shotgun (WGS) entry which is preliminary data.</text>
</comment>
<name>A0A7X0MX68_9GAMM</name>
<dbReference type="PANTHER" id="PTHR33406">
    <property type="entry name" value="MEMBRANE PROTEIN MJ1562-RELATED"/>
    <property type="match status" value="1"/>
</dbReference>
<feature type="transmembrane region" description="Helical" evidence="6">
    <location>
        <begin position="777"/>
        <end position="795"/>
    </location>
</feature>
<dbReference type="Pfam" id="PF03176">
    <property type="entry name" value="MMPL"/>
    <property type="match status" value="2"/>
</dbReference>
<reference evidence="8 9" key="1">
    <citation type="submission" date="2020-08" db="EMBL/GenBank/DDBJ databases">
        <title>Genomic Encyclopedia of Type Strains, Phase IV (KMG-IV): sequencing the most valuable type-strain genomes for metagenomic binning, comparative biology and taxonomic classification.</title>
        <authorList>
            <person name="Goeker M."/>
        </authorList>
    </citation>
    <scope>NUCLEOTIDE SEQUENCE [LARGE SCALE GENOMIC DNA]</scope>
    <source>
        <strain evidence="8 9">DSM 22368</strain>
    </source>
</reference>
<dbReference type="InterPro" id="IPR050545">
    <property type="entry name" value="Mycobact_MmpL"/>
</dbReference>
<keyword evidence="2" id="KW-1003">Cell membrane</keyword>
<dbReference type="RefSeq" id="WP_166843225.1">
    <property type="nucleotide sequence ID" value="NZ_JAAONY010000002.1"/>
</dbReference>
<proteinExistence type="predicted"/>
<dbReference type="GO" id="GO:0005886">
    <property type="term" value="C:plasma membrane"/>
    <property type="evidence" value="ECO:0007669"/>
    <property type="project" value="UniProtKB-SubCell"/>
</dbReference>
<keyword evidence="5 6" id="KW-0472">Membrane</keyword>
<protein>
    <recommendedName>
        <fullName evidence="7">Membrane transport protein MMPL domain-containing protein</fullName>
    </recommendedName>
</protein>
<sequence length="836" mass="92957">MLRGLAAFYQGIVIQRPWFSLLLVLALTIAAAAGLPNFKLDASSESLTLENDKDLDYFREIFGRYQSGDFLVVTYRPNEDLFSDEAIEDLRSLSDDLAKVEGVDSVLGMLDVPLLYSPKLSLTDLSAEPRTLMSEGVDRELAKQEFWQSPIYRDMLLSPDGRTTAVLANLKVDNTYLKLVKQRDELRSLFKKNALSPEQQLEYERVSAEFLAYRTEAAIRDKARVAEVREIVASYSDRAEMFVGGVTMITADMIDFIQSDLVVFGIGIVLFIILLLAVIFRQWRFIILPLSTCLITAVLMLGMLSWLDWRLTVISSNFVALLLITTLAITIHLVVRFRESYGEHPHWSKDQLVMDMVHYMLRPCLFTALTTVVAFASLVVSGIRPVIDFGWMMTMGLAVGFCIAFVLLPAGLMVWPLGDPKDNGDQSKAFTLRFSRFAEQRGTLVIVLSLVAAAVSAYGLTLLKVDNRFIDYFHKDTEIYQGMEAIDRRLGGTMPLELIIDVVPESEVATESSAEEDDEFADEFGDEFGDDLFADESGESESVYWFTTAGLSKVEGLHDYLESLPEVGKVQSLAIAYKVAKDVNGGSLSDFELAILRQALPDSINDVLVKPYLAIEQEQTRIAMRLVETSPDLDRMTIMNKIRDHAINELGFEPEQIHFSGMLVLYNNMLNSLFDSQIMTLGAVFIAIMIMFVVLFRSLSLALVAIVPNMLAAFMVLGGMGLAGIPLDMMTITIAAITVGIAVDHEIHYITCFKREFAKDGNYVATMHRSHGTIGRALYYTAITIIVGFSVLALSEFIPSIYFGLLTGGSMIAATLASLVLLPKLLLVFKPLGPEA</sequence>
<dbReference type="Gene3D" id="1.20.1640.10">
    <property type="entry name" value="Multidrug efflux transporter AcrB transmembrane domain"/>
    <property type="match status" value="2"/>
</dbReference>
<dbReference type="InterPro" id="IPR001036">
    <property type="entry name" value="Acrflvin-R"/>
</dbReference>
<evidence type="ECO:0000259" key="7">
    <source>
        <dbReference type="Pfam" id="PF03176"/>
    </source>
</evidence>
<evidence type="ECO:0000256" key="4">
    <source>
        <dbReference type="ARBA" id="ARBA00022989"/>
    </source>
</evidence>
<feature type="transmembrane region" description="Helical" evidence="6">
    <location>
        <begin position="286"/>
        <end position="306"/>
    </location>
</feature>
<dbReference type="PANTHER" id="PTHR33406:SF12">
    <property type="entry name" value="BLR2997 PROTEIN"/>
    <property type="match status" value="1"/>
</dbReference>
<feature type="transmembrane region" description="Helical" evidence="6">
    <location>
        <begin position="678"/>
        <end position="696"/>
    </location>
</feature>
<evidence type="ECO:0000256" key="5">
    <source>
        <dbReference type="ARBA" id="ARBA00023136"/>
    </source>
</evidence>
<dbReference type="InParanoid" id="A0A7X0MX68"/>
<feature type="transmembrane region" description="Helical" evidence="6">
    <location>
        <begin position="357"/>
        <end position="380"/>
    </location>
</feature>
<feature type="transmembrane region" description="Helical" evidence="6">
    <location>
        <begin position="702"/>
        <end position="725"/>
    </location>
</feature>
<dbReference type="SUPFAM" id="SSF82866">
    <property type="entry name" value="Multidrug efflux transporter AcrB transmembrane domain"/>
    <property type="match status" value="2"/>
</dbReference>
<feature type="domain" description="Membrane transport protein MMPL" evidence="7">
    <location>
        <begin position="641"/>
        <end position="828"/>
    </location>
</feature>
<feature type="transmembrane region" description="Helical" evidence="6">
    <location>
        <begin position="442"/>
        <end position="463"/>
    </location>
</feature>
<keyword evidence="3 6" id="KW-0812">Transmembrane</keyword>
<dbReference type="PRINTS" id="PR00702">
    <property type="entry name" value="ACRIFLAVINRP"/>
</dbReference>
<feature type="transmembrane region" description="Helical" evidence="6">
    <location>
        <begin position="318"/>
        <end position="337"/>
    </location>
</feature>
<feature type="domain" description="Membrane transport protein MMPL" evidence="7">
    <location>
        <begin position="220"/>
        <end position="410"/>
    </location>
</feature>
<feature type="transmembrane region" description="Helical" evidence="6">
    <location>
        <begin position="18"/>
        <end position="38"/>
    </location>
</feature>
<dbReference type="Proteomes" id="UP000528457">
    <property type="component" value="Unassembled WGS sequence"/>
</dbReference>
<evidence type="ECO:0000256" key="2">
    <source>
        <dbReference type="ARBA" id="ARBA00022475"/>
    </source>
</evidence>
<evidence type="ECO:0000256" key="6">
    <source>
        <dbReference type="SAM" id="Phobius"/>
    </source>
</evidence>
<dbReference type="AlphaFoldDB" id="A0A7X0MX68"/>
<feature type="transmembrane region" description="Helical" evidence="6">
    <location>
        <begin position="261"/>
        <end position="280"/>
    </location>
</feature>
<organism evidence="8 9">
    <name type="scientific">Pseudoteredinibacter isoporae</name>
    <dbReference type="NCBI Taxonomy" id="570281"/>
    <lineage>
        <taxon>Bacteria</taxon>
        <taxon>Pseudomonadati</taxon>
        <taxon>Pseudomonadota</taxon>
        <taxon>Gammaproteobacteria</taxon>
        <taxon>Cellvibrionales</taxon>
        <taxon>Cellvibrionaceae</taxon>
        <taxon>Pseudoteredinibacter</taxon>
    </lineage>
</organism>
<gene>
    <name evidence="8" type="ORF">HNR48_003245</name>
</gene>
<keyword evidence="9" id="KW-1185">Reference proteome</keyword>
<evidence type="ECO:0000256" key="1">
    <source>
        <dbReference type="ARBA" id="ARBA00004651"/>
    </source>
</evidence>
<evidence type="ECO:0000313" key="8">
    <source>
        <dbReference type="EMBL" id="MBB6522960.1"/>
    </source>
</evidence>
<comment type="subcellular location">
    <subcellularLocation>
        <location evidence="1">Cell membrane</location>
        <topology evidence="1">Multi-pass membrane protein</topology>
    </subcellularLocation>
</comment>
<accession>A0A7X0MX68</accession>
<dbReference type="InterPro" id="IPR004869">
    <property type="entry name" value="MMPL_dom"/>
</dbReference>
<dbReference type="GO" id="GO:0022857">
    <property type="term" value="F:transmembrane transporter activity"/>
    <property type="evidence" value="ECO:0007669"/>
    <property type="project" value="InterPro"/>
</dbReference>
<keyword evidence="4 6" id="KW-1133">Transmembrane helix</keyword>
<dbReference type="EMBL" id="JACHHT010000002">
    <property type="protein sequence ID" value="MBB6522960.1"/>
    <property type="molecule type" value="Genomic_DNA"/>
</dbReference>
<evidence type="ECO:0000313" key="9">
    <source>
        <dbReference type="Proteomes" id="UP000528457"/>
    </source>
</evidence>
<evidence type="ECO:0000256" key="3">
    <source>
        <dbReference type="ARBA" id="ARBA00022692"/>
    </source>
</evidence>
<feature type="transmembrane region" description="Helical" evidence="6">
    <location>
        <begin position="801"/>
        <end position="822"/>
    </location>
</feature>